<name>A0ABR9WLD2_9BACT</name>
<gene>
    <name evidence="1" type="ORF">IEE83_31010</name>
</gene>
<dbReference type="EMBL" id="JACYGY010000002">
    <property type="protein sequence ID" value="MBE9466319.1"/>
    <property type="molecule type" value="Genomic_DNA"/>
</dbReference>
<reference evidence="2" key="1">
    <citation type="submission" date="2023-07" db="EMBL/GenBank/DDBJ databases">
        <title>Dyadobacter sp. nov 'subterranea' isolated from contaminted grondwater.</title>
        <authorList>
            <person name="Szabo I."/>
            <person name="Al-Omari J."/>
            <person name="Szerdahelyi S.G."/>
            <person name="Rado J."/>
        </authorList>
    </citation>
    <scope>NUCLEOTIDE SEQUENCE [LARGE SCALE GENOMIC DNA]</scope>
    <source>
        <strain evidence="2">UP-52</strain>
    </source>
</reference>
<evidence type="ECO:0000313" key="2">
    <source>
        <dbReference type="Proteomes" id="UP000634134"/>
    </source>
</evidence>
<protein>
    <submittedName>
        <fullName evidence="1">Uncharacterized protein</fullName>
    </submittedName>
</protein>
<dbReference type="RefSeq" id="WP_194124550.1">
    <property type="nucleotide sequence ID" value="NZ_JACYGY010000002.1"/>
</dbReference>
<proteinExistence type="predicted"/>
<evidence type="ECO:0000313" key="1">
    <source>
        <dbReference type="EMBL" id="MBE9466319.1"/>
    </source>
</evidence>
<comment type="caution">
    <text evidence="1">The sequence shown here is derived from an EMBL/GenBank/DDBJ whole genome shotgun (WGS) entry which is preliminary data.</text>
</comment>
<accession>A0ABR9WLD2</accession>
<dbReference type="Proteomes" id="UP000634134">
    <property type="component" value="Unassembled WGS sequence"/>
</dbReference>
<keyword evidence="2" id="KW-1185">Reference proteome</keyword>
<sequence>MNRKEIKALESALRKQRKEVVGSKTAAKKFLTDLGVFQLLVPKGTNQTVLERQNS</sequence>
<organism evidence="1 2">
    <name type="scientific">Dyadobacter subterraneus</name>
    <dbReference type="NCBI Taxonomy" id="2773304"/>
    <lineage>
        <taxon>Bacteria</taxon>
        <taxon>Pseudomonadati</taxon>
        <taxon>Bacteroidota</taxon>
        <taxon>Cytophagia</taxon>
        <taxon>Cytophagales</taxon>
        <taxon>Spirosomataceae</taxon>
        <taxon>Dyadobacter</taxon>
    </lineage>
</organism>